<proteinExistence type="inferred from homology"/>
<evidence type="ECO:0000259" key="2">
    <source>
        <dbReference type="PROSITE" id="PS51773"/>
    </source>
</evidence>
<dbReference type="KEGG" id="hbq:QI031_17715"/>
<dbReference type="GO" id="GO:0031404">
    <property type="term" value="F:chloride ion binding"/>
    <property type="evidence" value="ECO:0007669"/>
    <property type="project" value="InterPro"/>
</dbReference>
<reference evidence="3 4" key="1">
    <citation type="journal article" date="2023" name="Limnol Oceanogr Lett">
        <title>Environmental adaptations by the intertidal Antarctic cyanobacterium Halotia branconii CENA392 as revealed using long-read genome sequencing.</title>
        <authorList>
            <person name="Dextro R.B."/>
            <person name="Delbaje E."/>
            <person name="Freitas P.N.N."/>
            <person name="Geraldes V."/>
            <person name="Pinto E."/>
            <person name="Long P.F."/>
            <person name="Fiore M.F."/>
        </authorList>
    </citation>
    <scope>NUCLEOTIDE SEQUENCE [LARGE SCALE GENOMIC DNA]</scope>
    <source>
        <strain evidence="3 4">CENA392</strain>
    </source>
</reference>
<dbReference type="InterPro" id="IPR036917">
    <property type="entry name" value="Orange_carotenoid-bd_N_sf"/>
</dbReference>
<evidence type="ECO:0000313" key="3">
    <source>
        <dbReference type="EMBL" id="WGV23644.1"/>
    </source>
</evidence>
<feature type="domain" description="OCP N-terminal" evidence="2">
    <location>
        <begin position="6"/>
        <end position="156"/>
    </location>
</feature>
<dbReference type="GO" id="GO:0016037">
    <property type="term" value="P:light absorption"/>
    <property type="evidence" value="ECO:0007669"/>
    <property type="project" value="UniProtKB-UniRule"/>
</dbReference>
<dbReference type="EMBL" id="CP124543">
    <property type="protein sequence ID" value="WGV23644.1"/>
    <property type="molecule type" value="Genomic_DNA"/>
</dbReference>
<dbReference type="InterPro" id="IPR015233">
    <property type="entry name" value="Orange_carotenoid-bd_N"/>
</dbReference>
<dbReference type="PROSITE" id="PS51773">
    <property type="entry name" value="OCP_N"/>
    <property type="match status" value="1"/>
</dbReference>
<keyword evidence="1" id="KW-0157">Chromophore</keyword>
<evidence type="ECO:0000256" key="1">
    <source>
        <dbReference type="PROSITE-ProRule" id="PRU01109"/>
    </source>
</evidence>
<keyword evidence="1" id="KW-0605">Phycobilisome</keyword>
<comment type="similarity">
    <text evidence="1">Belongs to the orange carotenoid-binding protein family.</text>
</comment>
<dbReference type="RefSeq" id="WP_281480972.1">
    <property type="nucleotide sequence ID" value="NZ_CP124543.1"/>
</dbReference>
<accession>A0AAJ6NN93</accession>
<evidence type="ECO:0000313" key="4">
    <source>
        <dbReference type="Proteomes" id="UP001223520"/>
    </source>
</evidence>
<keyword evidence="4" id="KW-1185">Reference proteome</keyword>
<dbReference type="Pfam" id="PF09150">
    <property type="entry name" value="Carot_N"/>
    <property type="match status" value="1"/>
</dbReference>
<dbReference type="GO" id="GO:0030089">
    <property type="term" value="C:phycobilisome"/>
    <property type="evidence" value="ECO:0007669"/>
    <property type="project" value="UniProtKB-UniRule"/>
</dbReference>
<keyword evidence="1" id="KW-0472">Membrane</keyword>
<dbReference type="AlphaFoldDB" id="A0AAJ6NN93"/>
<organism evidence="3 4">
    <name type="scientific">Halotia branconii CENA392</name>
    <dbReference type="NCBI Taxonomy" id="1539056"/>
    <lineage>
        <taxon>Bacteria</taxon>
        <taxon>Bacillati</taxon>
        <taxon>Cyanobacteriota</taxon>
        <taxon>Cyanophyceae</taxon>
        <taxon>Nostocales</taxon>
        <taxon>Nodulariaceae</taxon>
        <taxon>Halotia</taxon>
    </lineage>
</organism>
<keyword evidence="1" id="KW-0793">Thylakoid</keyword>
<keyword evidence="1" id="KW-0042">Antenna complex</keyword>
<sequence length="156" mass="17503">MTFSAVGNLEQVAERFQKFSVDNQLALLWYIYEDFGGAISKKDSTDVAGHDALDSLVPEVQQMTPDEQLQIMRDLLAGANTPINQTYSDMDTPNKLAFWYRLAQGMDQKAVIQVPSDYSLPSEGQEFLKSLNGMDFDRKVIFIRNVVSQLGAKSNN</sequence>
<protein>
    <submittedName>
        <fullName evidence="3">Orange carotenoid protein N-terminal domain-containing protein</fullName>
    </submittedName>
</protein>
<name>A0AAJ6NN93_9CYAN</name>
<dbReference type="Gene3D" id="1.10.2090.10">
    <property type="entry name" value="Orange carotenoid-binding protein, N-terminal domain"/>
    <property type="match status" value="1"/>
</dbReference>
<dbReference type="Proteomes" id="UP001223520">
    <property type="component" value="Chromosome"/>
</dbReference>
<dbReference type="SUPFAM" id="SSF81930">
    <property type="entry name" value="Orange carotenoid protein, N-terminal domain"/>
    <property type="match status" value="1"/>
</dbReference>
<gene>
    <name evidence="3" type="ORF">QI031_17715</name>
</gene>